<evidence type="ECO:0000259" key="5">
    <source>
        <dbReference type="PROSITE" id="PS50146"/>
    </source>
</evidence>
<dbReference type="EMBL" id="JAUSTQ010000009">
    <property type="protein sequence ID" value="MDQ0160129.1"/>
    <property type="molecule type" value="Genomic_DNA"/>
</dbReference>
<accession>A0ABT9VGT9</accession>
<evidence type="ECO:0000256" key="2">
    <source>
        <dbReference type="ARBA" id="ARBA00005983"/>
    </source>
</evidence>
<dbReference type="Gene3D" id="2.60.200.40">
    <property type="match status" value="1"/>
</dbReference>
<dbReference type="InterPro" id="IPR050187">
    <property type="entry name" value="Lipid_Phosphate_FormReg"/>
</dbReference>
<name>A0ABT9VGT9_9BACI</name>
<gene>
    <name evidence="6" type="ORF">J2S77_002131</name>
</gene>
<evidence type="ECO:0000256" key="3">
    <source>
        <dbReference type="ARBA" id="ARBA00022741"/>
    </source>
</evidence>
<evidence type="ECO:0000256" key="1">
    <source>
        <dbReference type="ARBA" id="ARBA00001946"/>
    </source>
</evidence>
<dbReference type="InterPro" id="IPR016064">
    <property type="entry name" value="NAD/diacylglycerol_kinase_sf"/>
</dbReference>
<dbReference type="InterPro" id="IPR017438">
    <property type="entry name" value="ATP-NAD_kinase_N"/>
</dbReference>
<dbReference type="InterPro" id="IPR001206">
    <property type="entry name" value="Diacylglycerol_kinase_cat_dom"/>
</dbReference>
<dbReference type="PROSITE" id="PS50146">
    <property type="entry name" value="DAGK"/>
    <property type="match status" value="1"/>
</dbReference>
<keyword evidence="6" id="KW-0418">Kinase</keyword>
<dbReference type="Gene3D" id="3.40.50.10330">
    <property type="entry name" value="Probable inorganic polyphosphate/atp-NAD kinase, domain 1"/>
    <property type="match status" value="1"/>
</dbReference>
<dbReference type="RefSeq" id="WP_306977144.1">
    <property type="nucleotide sequence ID" value="NZ_JAUSTQ010000009.1"/>
</dbReference>
<dbReference type="SMART" id="SM00046">
    <property type="entry name" value="DAGKc"/>
    <property type="match status" value="1"/>
</dbReference>
<protein>
    <submittedName>
        <fullName evidence="6">Diacylglycerol kinase family enzyme</fullName>
    </submittedName>
</protein>
<keyword evidence="7" id="KW-1185">Reference proteome</keyword>
<dbReference type="GO" id="GO:0016301">
    <property type="term" value="F:kinase activity"/>
    <property type="evidence" value="ECO:0007669"/>
    <property type="project" value="UniProtKB-KW"/>
</dbReference>
<sequence length="199" mass="22138">MYQWIVNPIAGNHLGSQVVQQFLDKRPDLKDQCSVNYTKYEGHAQQLASTIIGQNTDILIVVGGDGTLQEVLNGFTDDQNVPIAFIPTGTGNDFARGIGITKHPLAQLYKVFSEFDVIRMQLGVMKTESNLIRFTTSAGIGLDADVASIINEQRFSRTRSSRFKYTSIYLRTVLKQIIFGKTKNLSLNVDGSCIRMNNT</sequence>
<keyword evidence="4" id="KW-0067">ATP-binding</keyword>
<evidence type="ECO:0000313" key="6">
    <source>
        <dbReference type="EMBL" id="MDQ0160129.1"/>
    </source>
</evidence>
<comment type="cofactor">
    <cofactor evidence="1">
        <name>Mg(2+)</name>
        <dbReference type="ChEBI" id="CHEBI:18420"/>
    </cofactor>
</comment>
<comment type="caution">
    <text evidence="6">The sequence shown here is derived from an EMBL/GenBank/DDBJ whole genome shotgun (WGS) entry which is preliminary data.</text>
</comment>
<dbReference type="Pfam" id="PF00781">
    <property type="entry name" value="DAGK_cat"/>
    <property type="match status" value="1"/>
</dbReference>
<dbReference type="SUPFAM" id="SSF111331">
    <property type="entry name" value="NAD kinase/diacylglycerol kinase-like"/>
    <property type="match status" value="1"/>
</dbReference>
<comment type="similarity">
    <text evidence="2">Belongs to the diacylglycerol/lipid kinase family.</text>
</comment>
<evidence type="ECO:0000313" key="7">
    <source>
        <dbReference type="Proteomes" id="UP001224359"/>
    </source>
</evidence>
<evidence type="ECO:0000256" key="4">
    <source>
        <dbReference type="ARBA" id="ARBA00022840"/>
    </source>
</evidence>
<proteinExistence type="inferred from homology"/>
<organism evidence="6 7">
    <name type="scientific">Alkalibacillus salilacus</name>
    <dbReference type="NCBI Taxonomy" id="284582"/>
    <lineage>
        <taxon>Bacteria</taxon>
        <taxon>Bacillati</taxon>
        <taxon>Bacillota</taxon>
        <taxon>Bacilli</taxon>
        <taxon>Bacillales</taxon>
        <taxon>Bacillaceae</taxon>
        <taxon>Alkalibacillus</taxon>
    </lineage>
</organism>
<keyword evidence="3" id="KW-0547">Nucleotide-binding</keyword>
<dbReference type="PANTHER" id="PTHR12358">
    <property type="entry name" value="SPHINGOSINE KINASE"/>
    <property type="match status" value="1"/>
</dbReference>
<feature type="domain" description="DAGKc" evidence="5">
    <location>
        <begin position="1"/>
        <end position="129"/>
    </location>
</feature>
<reference evidence="6 7" key="1">
    <citation type="submission" date="2023-07" db="EMBL/GenBank/DDBJ databases">
        <title>Genomic Encyclopedia of Type Strains, Phase IV (KMG-IV): sequencing the most valuable type-strain genomes for metagenomic binning, comparative biology and taxonomic classification.</title>
        <authorList>
            <person name="Goeker M."/>
        </authorList>
    </citation>
    <scope>NUCLEOTIDE SEQUENCE [LARGE SCALE GENOMIC DNA]</scope>
    <source>
        <strain evidence="6 7">DSM 16460</strain>
    </source>
</reference>
<dbReference type="PANTHER" id="PTHR12358:SF54">
    <property type="entry name" value="SPHINGOSINE KINASE RELATED PROTEIN"/>
    <property type="match status" value="1"/>
</dbReference>
<dbReference type="Proteomes" id="UP001224359">
    <property type="component" value="Unassembled WGS sequence"/>
</dbReference>
<keyword evidence="6" id="KW-0808">Transferase</keyword>